<evidence type="ECO:0000313" key="2">
    <source>
        <dbReference type="Proteomes" id="UP000185511"/>
    </source>
</evidence>
<dbReference type="EMBL" id="CP016076">
    <property type="protein sequence ID" value="APU17827.1"/>
    <property type="molecule type" value="Genomic_DNA"/>
</dbReference>
<dbReference type="RefSeq" id="WP_075765848.1">
    <property type="nucleotide sequence ID" value="NZ_CP016076.1"/>
</dbReference>
<reference evidence="2" key="1">
    <citation type="submission" date="2016-06" db="EMBL/GenBank/DDBJ databases">
        <title>Complete genome sequence of Actinoalloteichus fjordicus DSM 46855 (=ADI127-17), type strain of the new species Actinoalloteichus fjordicus.</title>
        <authorList>
            <person name="Ruckert C."/>
            <person name="Nouioui I."/>
            <person name="Willmese J."/>
            <person name="van Wezel G."/>
            <person name="Klenk H.-P."/>
            <person name="Kalinowski J."/>
            <person name="Zotchev S.B."/>
        </authorList>
    </citation>
    <scope>NUCLEOTIDE SEQUENCE [LARGE SCALE GENOMIC DNA]</scope>
    <source>
        <strain evidence="2">ADI127-7</strain>
    </source>
</reference>
<proteinExistence type="predicted"/>
<keyword evidence="1" id="KW-0378">Hydrolase</keyword>
<dbReference type="KEGG" id="acad:UA74_29175"/>
<evidence type="ECO:0000313" key="1">
    <source>
        <dbReference type="EMBL" id="APU17827.1"/>
    </source>
</evidence>
<dbReference type="EC" id="3.5.1.1" evidence="1"/>
<name>A0AAC9PV63_9PSEU</name>
<sequence>MSVPLVEVVRSGFRECVHRGSVALWADGRLSARSVGAVDVPMFPRSSNKPFQALAMLRCGLELSDADLAVACASHSGEPEHLRRVESVLRTHGLGEADLQCPPALPGDEETRHAVLRSGGGPRRLAMNCSGKHAAMLAACVRAGWSTEDYRAPSHPLQVEIRRTIEELTGEPVAATAVDGCGAPLAAFSLTGLVRAFASLVQAPPGTPQRRIADVMRKHPFLVSGTGREDNLMMTAVPGVLSKAGAEGVAAVALPGGRAAAIKIEDGHARARLPVLVGALRELGVAPSEALDALATEPVLGAGSRVGDVRLMPDVFDLAGQLS</sequence>
<dbReference type="InterPro" id="IPR010349">
    <property type="entry name" value="Asparaginase_II"/>
</dbReference>
<dbReference type="Proteomes" id="UP000185511">
    <property type="component" value="Chromosome"/>
</dbReference>
<keyword evidence="2" id="KW-1185">Reference proteome</keyword>
<dbReference type="PANTHER" id="PTHR42110">
    <property type="entry name" value="L-ASPARAGINASE, PUTATIVE (AFU_ORTHOLOGUE AFUA_3G11890)-RELATED"/>
    <property type="match status" value="1"/>
</dbReference>
<gene>
    <name evidence="1" type="ORF">UA74_29175</name>
</gene>
<accession>A0AAC9PV63</accession>
<dbReference type="Pfam" id="PF06089">
    <property type="entry name" value="Asparaginase_II"/>
    <property type="match status" value="1"/>
</dbReference>
<protein>
    <submittedName>
        <fullName evidence="1">Asparaginase</fullName>
        <ecNumber evidence="1">3.5.1.1</ecNumber>
    </submittedName>
</protein>
<dbReference type="GO" id="GO:0004067">
    <property type="term" value="F:asparaginase activity"/>
    <property type="evidence" value="ECO:0007669"/>
    <property type="project" value="UniProtKB-EC"/>
</dbReference>
<dbReference type="PANTHER" id="PTHR42110:SF1">
    <property type="entry name" value="L-ASPARAGINASE, PUTATIVE (AFU_ORTHOLOGUE AFUA_3G11890)-RELATED"/>
    <property type="match status" value="1"/>
</dbReference>
<organism evidence="1 2">
    <name type="scientific">Actinoalloteichus fjordicus</name>
    <dbReference type="NCBI Taxonomy" id="1612552"/>
    <lineage>
        <taxon>Bacteria</taxon>
        <taxon>Bacillati</taxon>
        <taxon>Actinomycetota</taxon>
        <taxon>Actinomycetes</taxon>
        <taxon>Pseudonocardiales</taxon>
        <taxon>Pseudonocardiaceae</taxon>
        <taxon>Actinoalloteichus</taxon>
    </lineage>
</organism>
<dbReference type="AlphaFoldDB" id="A0AAC9PV63"/>